<proteinExistence type="predicted"/>
<accession>A0A845DBA5</accession>
<dbReference type="PANTHER" id="PTHR36503:SF1">
    <property type="entry name" value="BLR2520 PROTEIN"/>
    <property type="match status" value="1"/>
</dbReference>
<evidence type="ECO:0000259" key="1">
    <source>
        <dbReference type="PROSITE" id="PS51819"/>
    </source>
</evidence>
<dbReference type="PROSITE" id="PS51819">
    <property type="entry name" value="VOC"/>
    <property type="match status" value="1"/>
</dbReference>
<sequence length="133" mass="14757">MKPKISIITLGVEDLTRARKFYEEGLGLVPMSYSSESIAFYDMNGVVLSLYPKDALAEDVTISQQGSGFSGVTIAHNEPSKEKVDEMIEEARAAGATIVKESRDVFWGGYSGYFQDLDGHLWEVAYNPYMDLT</sequence>
<dbReference type="InterPro" id="IPR004360">
    <property type="entry name" value="Glyas_Fos-R_dOase_dom"/>
</dbReference>
<gene>
    <name evidence="2" type="ORF">F4X82_02310</name>
</gene>
<dbReference type="SUPFAM" id="SSF54593">
    <property type="entry name" value="Glyoxalase/Bleomycin resistance protein/Dihydroxybiphenyl dioxygenase"/>
    <property type="match status" value="1"/>
</dbReference>
<comment type="caution">
    <text evidence="2">The sequence shown here is derived from an EMBL/GenBank/DDBJ whole genome shotgun (WGS) entry which is preliminary data.</text>
</comment>
<dbReference type="AlphaFoldDB" id="A0A845DBA5"/>
<name>A0A845DBA5_9BACT</name>
<organism evidence="2 3">
    <name type="scientific">Candidatus Spechtbacteria bacterium SB0662_bin_43</name>
    <dbReference type="NCBI Taxonomy" id="2604897"/>
    <lineage>
        <taxon>Bacteria</taxon>
        <taxon>Candidatus Spechtiibacteriota</taxon>
    </lineage>
</organism>
<evidence type="ECO:0000313" key="2">
    <source>
        <dbReference type="EMBL" id="MYE38328.1"/>
    </source>
</evidence>
<dbReference type="PANTHER" id="PTHR36503">
    <property type="entry name" value="BLR2520 PROTEIN"/>
    <property type="match status" value="1"/>
</dbReference>
<feature type="domain" description="VOC" evidence="1">
    <location>
        <begin position="4"/>
        <end position="127"/>
    </location>
</feature>
<dbReference type="InterPro" id="IPR037523">
    <property type="entry name" value="VOC_core"/>
</dbReference>
<dbReference type="Pfam" id="PF00903">
    <property type="entry name" value="Glyoxalase"/>
    <property type="match status" value="1"/>
</dbReference>
<dbReference type="CDD" id="cd07251">
    <property type="entry name" value="VOC_like"/>
    <property type="match status" value="1"/>
</dbReference>
<dbReference type="EMBL" id="VXOY01000020">
    <property type="protein sequence ID" value="MYE38328.1"/>
    <property type="molecule type" value="Genomic_DNA"/>
</dbReference>
<dbReference type="Gene3D" id="3.10.180.10">
    <property type="entry name" value="2,3-Dihydroxybiphenyl 1,2-Dioxygenase, domain 1"/>
    <property type="match status" value="1"/>
</dbReference>
<protein>
    <submittedName>
        <fullName evidence="2">VOC family protein</fullName>
    </submittedName>
</protein>
<dbReference type="Proteomes" id="UP000449092">
    <property type="component" value="Unassembled WGS sequence"/>
</dbReference>
<reference evidence="2 3" key="1">
    <citation type="submission" date="2019-09" db="EMBL/GenBank/DDBJ databases">
        <title>Characterisation of the sponge microbiome using genome-centric metagenomics.</title>
        <authorList>
            <person name="Engelberts J.P."/>
            <person name="Robbins S.J."/>
            <person name="De Goeij J.M."/>
            <person name="Aranda M."/>
            <person name="Bell S.C."/>
            <person name="Webster N.S."/>
        </authorList>
    </citation>
    <scope>NUCLEOTIDE SEQUENCE [LARGE SCALE GENOMIC DNA]</scope>
    <source>
        <strain evidence="2">SB0662_bin_43</strain>
    </source>
</reference>
<dbReference type="InterPro" id="IPR029068">
    <property type="entry name" value="Glyas_Bleomycin-R_OHBP_Dase"/>
</dbReference>
<evidence type="ECO:0000313" key="3">
    <source>
        <dbReference type="Proteomes" id="UP000449092"/>
    </source>
</evidence>